<dbReference type="Gene3D" id="2.130.10.10">
    <property type="entry name" value="YVTN repeat-like/Quinoprotein amine dehydrogenase"/>
    <property type="match status" value="1"/>
</dbReference>
<comment type="caution">
    <text evidence="1">The sequence shown here is derived from an EMBL/GenBank/DDBJ whole genome shotgun (WGS) entry which is preliminary data.</text>
</comment>
<reference evidence="1" key="1">
    <citation type="submission" date="2020-03" db="EMBL/GenBank/DDBJ databases">
        <title>Studies in the Genomics of Life Span.</title>
        <authorList>
            <person name="Glass D."/>
        </authorList>
    </citation>
    <scope>NUCLEOTIDE SEQUENCE</scope>
    <source>
        <strain evidence="1">SUZIE</strain>
        <tissue evidence="1">Muscle</tissue>
    </source>
</reference>
<dbReference type="SUPFAM" id="SSF50978">
    <property type="entry name" value="WD40 repeat-like"/>
    <property type="match status" value="1"/>
</dbReference>
<evidence type="ECO:0000313" key="2">
    <source>
        <dbReference type="Proteomes" id="UP001166674"/>
    </source>
</evidence>
<dbReference type="AlphaFoldDB" id="A0AA41MJ80"/>
<gene>
    <name evidence="1" type="ORF">SUZIE_119745</name>
</gene>
<dbReference type="GO" id="GO:0031902">
    <property type="term" value="C:late endosome membrane"/>
    <property type="evidence" value="ECO:0007669"/>
    <property type="project" value="TreeGrafter"/>
</dbReference>
<proteinExistence type="predicted"/>
<dbReference type="PANTHER" id="PTHR13083:SF3">
    <property type="entry name" value="WD REPEAT-CONTAINING PROTEIN 91"/>
    <property type="match status" value="1"/>
</dbReference>
<dbReference type="InterPro" id="IPR039724">
    <property type="entry name" value="WDR91"/>
</dbReference>
<sequence length="119" mass="13125">MQTKASSISKSLLISLEWVTKQDRMLLLDSGVGTTHLYDTEAKKNLCEININDDMFRILSLMCRPNGTSFVCSAAAFQFSLDPEPITINCTAFNHNGNMLVTGAADGVIWLFGMQVCSR</sequence>
<dbReference type="Proteomes" id="UP001166674">
    <property type="component" value="Unassembled WGS sequence"/>
</dbReference>
<organism evidence="1 2">
    <name type="scientific">Sciurus carolinensis</name>
    <name type="common">Eastern gray squirrel</name>
    <dbReference type="NCBI Taxonomy" id="30640"/>
    <lineage>
        <taxon>Eukaryota</taxon>
        <taxon>Metazoa</taxon>
        <taxon>Chordata</taxon>
        <taxon>Craniata</taxon>
        <taxon>Vertebrata</taxon>
        <taxon>Euteleostomi</taxon>
        <taxon>Mammalia</taxon>
        <taxon>Eutheria</taxon>
        <taxon>Euarchontoglires</taxon>
        <taxon>Glires</taxon>
        <taxon>Rodentia</taxon>
        <taxon>Sciuromorpha</taxon>
        <taxon>Sciuridae</taxon>
        <taxon>Sciurinae</taxon>
        <taxon>Sciurini</taxon>
        <taxon>Sciurus</taxon>
    </lineage>
</organism>
<evidence type="ECO:0000313" key="1">
    <source>
        <dbReference type="EMBL" id="MBZ3872799.1"/>
    </source>
</evidence>
<dbReference type="GO" id="GO:0141039">
    <property type="term" value="F:phosphatidylinositol 3-kinase inhibitor activity"/>
    <property type="evidence" value="ECO:0007669"/>
    <property type="project" value="InterPro"/>
</dbReference>
<dbReference type="InterPro" id="IPR015943">
    <property type="entry name" value="WD40/YVTN_repeat-like_dom_sf"/>
</dbReference>
<dbReference type="EMBL" id="JAATJV010193315">
    <property type="protein sequence ID" value="MBZ3872799.1"/>
    <property type="molecule type" value="Genomic_DNA"/>
</dbReference>
<protein>
    <submittedName>
        <fullName evidence="1">WD repeat-containing protein 91</fullName>
    </submittedName>
</protein>
<dbReference type="GO" id="GO:0031901">
    <property type="term" value="C:early endosome membrane"/>
    <property type="evidence" value="ECO:0007669"/>
    <property type="project" value="TreeGrafter"/>
</dbReference>
<name>A0AA41MJ80_SCICA</name>
<dbReference type="InterPro" id="IPR036322">
    <property type="entry name" value="WD40_repeat_dom_sf"/>
</dbReference>
<keyword evidence="2" id="KW-1185">Reference proteome</keyword>
<accession>A0AA41MJ80</accession>
<dbReference type="GO" id="GO:0045022">
    <property type="term" value="P:early endosome to late endosome transport"/>
    <property type="evidence" value="ECO:0007669"/>
    <property type="project" value="InterPro"/>
</dbReference>
<dbReference type="PANTHER" id="PTHR13083">
    <property type="entry name" value="WD REPEAT-CONTAINING PROTEIN 91"/>
    <property type="match status" value="1"/>
</dbReference>
<dbReference type="GO" id="GO:0051898">
    <property type="term" value="P:negative regulation of phosphatidylinositol 3-kinase/protein kinase B signal transduction"/>
    <property type="evidence" value="ECO:0007669"/>
    <property type="project" value="InterPro"/>
</dbReference>